<sequence>MTAKVHWKRLDGTIGQNPKPRHGHRAVAVKDLIIIFGGGNEGIVEDLNVFNCATNHWFQPLVKGDIPTGCAAFGFATDGIRILVFGGMVEYGKYSADLWELNPLKWEWRKLKPRPPRTAPLPCARLGHTLTYAEGKFYLFGGLANDSKDPKQNVPRYLNDLYVLEFKGNSCSWEQPMITNTLPAERESHSCVFYRGEIENRPKLLVYGGMNGHRLGDLWSFHLDFLQWTQITPSGLSPQPRSLHSAVVIGNRMYIFGGWVPLVPVDKNDHYSNEKEWKCTNTLAAFNLETNSWELLGQECLEDNVPRARAGHCAVTVNTRMYIWSGRDGYRKAWNNQVCCKDLWCLETAIPGEPEKVQLLKAGIGNLEISWAPVPTADSYILQIQRIDTPVEQPVPVPPTLPTTSQPSTHHPPLPLQSISASLFASKSPQSVLASLIPTFSNEQQTPSASVSAISDTDAVVDPCLPSTSKSDLLSLAHLSSSQTPLSASISTLNAQTLPNLSLSPPNSTNNSSLLFQKTTPTSIPSSMQYNQTATILNPTQTVRPATTSSIQFVNTSSTGANNTVRPIIFHPKTTTNSPQPQLLTVMPAGVRVQQLTPVVRGSSTQPTTIVRLMSPAGTTVRPGTGQQQIIQLNTTKQQQPPLVIKAITAQTSNRPQSQQSVLLSSNTQQKPAAQQQVLVLNQNAFSNMGGQQPKFTIQMTNVDQANTPAAHTTASTDNGQQESNLPQLDGSIDDLPPQNGTSELQTSSSPASQQSATNVSSRPLTNDHETLNGNSKHDIQQPTVSNDSKPIDSDGWHLVGTFKTTTADIKHYYVVPSKIHLDNYDLDSLQVQNLVKRVDLEPGVIYKLRIAAVNSCGRGPWSEASAFKTCLPGSPPAPSNIKITKTADGGAHLTWDPPSNASSMITGYAVYLAVKNTSTDNASTRPQSQQASQMAFVRVYGGVAAECSVNAVQLQQAHLDTTTSSKPAIIFRIAARNERGYGPATQVRWLQDQQQIAANHSAANNSLKRTSSNTNSSGTGIKKPRSLPTNGATDG</sequence>
<feature type="compositionally biased region" description="Polar residues" evidence="6">
    <location>
        <begin position="1001"/>
        <end position="1010"/>
    </location>
</feature>
<dbReference type="GO" id="GO:0003713">
    <property type="term" value="F:transcription coactivator activity"/>
    <property type="evidence" value="ECO:0007669"/>
    <property type="project" value="TreeGrafter"/>
</dbReference>
<feature type="compositionally biased region" description="Polar residues" evidence="6">
    <location>
        <begin position="708"/>
        <end position="727"/>
    </location>
</feature>
<dbReference type="InterPro" id="IPR036116">
    <property type="entry name" value="FN3_sf"/>
</dbReference>
<dbReference type="Pfam" id="PF13854">
    <property type="entry name" value="Kelch_HCF"/>
    <property type="match status" value="1"/>
</dbReference>
<evidence type="ECO:0000256" key="4">
    <source>
        <dbReference type="ARBA" id="ARBA00022737"/>
    </source>
</evidence>
<dbReference type="InterPro" id="IPR013783">
    <property type="entry name" value="Ig-like_fold"/>
</dbReference>
<dbReference type="PANTHER" id="PTHR46003:SF1">
    <property type="entry name" value="HOST CELL FACTOR"/>
    <property type="match status" value="1"/>
</dbReference>
<evidence type="ECO:0000313" key="9">
    <source>
        <dbReference type="Proteomes" id="UP000663852"/>
    </source>
</evidence>
<dbReference type="CDD" id="cd00063">
    <property type="entry name" value="FN3"/>
    <property type="match status" value="2"/>
</dbReference>
<organism evidence="8 9">
    <name type="scientific">Adineta ricciae</name>
    <name type="common">Rotifer</name>
    <dbReference type="NCBI Taxonomy" id="249248"/>
    <lineage>
        <taxon>Eukaryota</taxon>
        <taxon>Metazoa</taxon>
        <taxon>Spiralia</taxon>
        <taxon>Gnathifera</taxon>
        <taxon>Rotifera</taxon>
        <taxon>Eurotatoria</taxon>
        <taxon>Bdelloidea</taxon>
        <taxon>Adinetida</taxon>
        <taxon>Adinetidae</taxon>
        <taxon>Adineta</taxon>
    </lineage>
</organism>
<accession>A0A815ELN9</accession>
<dbReference type="AlphaFoldDB" id="A0A815ELN9"/>
<feature type="domain" description="Fibronectin type-III" evidence="7">
    <location>
        <begin position="878"/>
        <end position="977"/>
    </location>
</feature>
<keyword evidence="4" id="KW-0677">Repeat</keyword>
<dbReference type="InterPro" id="IPR059124">
    <property type="entry name" value="Kelch_HCF"/>
</dbReference>
<feature type="region of interest" description="Disordered" evidence="6">
    <location>
        <begin position="1001"/>
        <end position="1036"/>
    </location>
</feature>
<keyword evidence="3" id="KW-0597">Phosphoprotein</keyword>
<feature type="compositionally biased region" description="Basic and acidic residues" evidence="6">
    <location>
        <begin position="766"/>
        <end position="780"/>
    </location>
</feature>
<dbReference type="Gene3D" id="2.60.40.10">
    <property type="entry name" value="Immunoglobulins"/>
    <property type="match status" value="2"/>
</dbReference>
<keyword evidence="2" id="KW-0880">Kelch repeat</keyword>
<feature type="region of interest" description="Disordered" evidence="6">
    <location>
        <begin position="501"/>
        <end position="527"/>
    </location>
</feature>
<feature type="compositionally biased region" description="Low complexity" evidence="6">
    <location>
        <begin position="1011"/>
        <end position="1021"/>
    </location>
</feature>
<evidence type="ECO:0000256" key="3">
    <source>
        <dbReference type="ARBA" id="ARBA00022553"/>
    </source>
</evidence>
<dbReference type="FunFam" id="2.120.10.80:FF:000015">
    <property type="entry name" value="host cell factor 1 isoform X1"/>
    <property type="match status" value="1"/>
</dbReference>
<dbReference type="EMBL" id="CAJNOJ010000230">
    <property type="protein sequence ID" value="CAF1316465.1"/>
    <property type="molecule type" value="Genomic_DNA"/>
</dbReference>
<dbReference type="InterPro" id="IPR003961">
    <property type="entry name" value="FN3_dom"/>
</dbReference>
<dbReference type="GO" id="GO:0035097">
    <property type="term" value="C:histone methyltransferase complex"/>
    <property type="evidence" value="ECO:0007669"/>
    <property type="project" value="TreeGrafter"/>
</dbReference>
<feature type="region of interest" description="Disordered" evidence="6">
    <location>
        <begin position="392"/>
        <end position="413"/>
    </location>
</feature>
<name>A0A815ELN9_ADIRI</name>
<comment type="caution">
    <text evidence="8">The sequence shown here is derived from an EMBL/GenBank/DDBJ whole genome shotgun (WGS) entry which is preliminary data.</text>
</comment>
<dbReference type="PROSITE" id="PS50853">
    <property type="entry name" value="FN3"/>
    <property type="match status" value="1"/>
</dbReference>
<dbReference type="InterPro" id="IPR043536">
    <property type="entry name" value="HCF1/2"/>
</dbReference>
<dbReference type="GO" id="GO:0006338">
    <property type="term" value="P:chromatin remodeling"/>
    <property type="evidence" value="ECO:0007669"/>
    <property type="project" value="TreeGrafter"/>
</dbReference>
<evidence type="ECO:0000256" key="1">
    <source>
        <dbReference type="ARBA" id="ARBA00004123"/>
    </source>
</evidence>
<protein>
    <recommendedName>
        <fullName evidence="7">Fibronectin type-III domain-containing protein</fullName>
    </recommendedName>
</protein>
<feature type="compositionally biased region" description="Low complexity" evidence="6">
    <location>
        <begin position="501"/>
        <end position="515"/>
    </location>
</feature>
<keyword evidence="5" id="KW-0539">Nucleus</keyword>
<dbReference type="Gene3D" id="2.120.10.80">
    <property type="entry name" value="Kelch-type beta propeller"/>
    <property type="match status" value="2"/>
</dbReference>
<dbReference type="Proteomes" id="UP000663852">
    <property type="component" value="Unassembled WGS sequence"/>
</dbReference>
<evidence type="ECO:0000256" key="2">
    <source>
        <dbReference type="ARBA" id="ARBA00022441"/>
    </source>
</evidence>
<evidence type="ECO:0000259" key="7">
    <source>
        <dbReference type="PROSITE" id="PS50853"/>
    </source>
</evidence>
<dbReference type="SUPFAM" id="SSF117281">
    <property type="entry name" value="Kelch motif"/>
    <property type="match status" value="1"/>
</dbReference>
<dbReference type="PANTHER" id="PTHR46003">
    <property type="entry name" value="HOST CELL FACTOR"/>
    <property type="match status" value="1"/>
</dbReference>
<feature type="compositionally biased region" description="Polar residues" evidence="6">
    <location>
        <begin position="516"/>
        <end position="527"/>
    </location>
</feature>
<dbReference type="Gene3D" id="6.10.250.2590">
    <property type="match status" value="1"/>
</dbReference>
<evidence type="ECO:0000313" key="8">
    <source>
        <dbReference type="EMBL" id="CAF1316465.1"/>
    </source>
</evidence>
<feature type="compositionally biased region" description="Low complexity" evidence="6">
    <location>
        <begin position="746"/>
        <end position="758"/>
    </location>
</feature>
<proteinExistence type="predicted"/>
<comment type="subcellular location">
    <subcellularLocation>
        <location evidence="1">Nucleus</location>
    </subcellularLocation>
</comment>
<reference evidence="8" key="1">
    <citation type="submission" date="2021-02" db="EMBL/GenBank/DDBJ databases">
        <authorList>
            <person name="Nowell W R."/>
        </authorList>
    </citation>
    <scope>NUCLEOTIDE SEQUENCE</scope>
</reference>
<dbReference type="InterPro" id="IPR015915">
    <property type="entry name" value="Kelch-typ_b-propeller"/>
</dbReference>
<dbReference type="OrthoDB" id="10001928at2759"/>
<feature type="region of interest" description="Disordered" evidence="6">
    <location>
        <begin position="708"/>
        <end position="795"/>
    </location>
</feature>
<dbReference type="SUPFAM" id="SSF49265">
    <property type="entry name" value="Fibronectin type III"/>
    <property type="match status" value="1"/>
</dbReference>
<evidence type="ECO:0000256" key="5">
    <source>
        <dbReference type="ARBA" id="ARBA00023242"/>
    </source>
</evidence>
<evidence type="ECO:0000256" key="6">
    <source>
        <dbReference type="SAM" id="MobiDB-lite"/>
    </source>
</evidence>
<gene>
    <name evidence="8" type="ORF">EDS130_LOCUS31428</name>
</gene>
<dbReference type="SMART" id="SM00060">
    <property type="entry name" value="FN3"/>
    <property type="match status" value="2"/>
</dbReference>